<keyword evidence="1" id="KW-0853">WD repeat</keyword>
<feature type="region of interest" description="Disordered" evidence="2">
    <location>
        <begin position="328"/>
        <end position="352"/>
    </location>
</feature>
<dbReference type="SUPFAM" id="SSF50978">
    <property type="entry name" value="WD40 repeat-like"/>
    <property type="match status" value="1"/>
</dbReference>
<feature type="repeat" description="WD" evidence="1">
    <location>
        <begin position="240"/>
        <end position="281"/>
    </location>
</feature>
<dbReference type="Proteomes" id="UP001458880">
    <property type="component" value="Unassembled WGS sequence"/>
</dbReference>
<evidence type="ECO:0000256" key="2">
    <source>
        <dbReference type="SAM" id="MobiDB-lite"/>
    </source>
</evidence>
<dbReference type="SMART" id="SM00320">
    <property type="entry name" value="WD40"/>
    <property type="match status" value="1"/>
</dbReference>
<proteinExistence type="predicted"/>
<gene>
    <name evidence="4" type="ORF">QE152_g12905</name>
</gene>
<evidence type="ECO:0000313" key="5">
    <source>
        <dbReference type="Proteomes" id="UP001458880"/>
    </source>
</evidence>
<dbReference type="InterPro" id="IPR001680">
    <property type="entry name" value="WD40_rpt"/>
</dbReference>
<protein>
    <recommendedName>
        <fullName evidence="3">WD repeat-containing protein 54 beta-propeller domain-containing protein</fullName>
    </recommendedName>
</protein>
<evidence type="ECO:0000256" key="1">
    <source>
        <dbReference type="PROSITE-ProRule" id="PRU00221"/>
    </source>
</evidence>
<dbReference type="EMBL" id="JASPKY010000120">
    <property type="protein sequence ID" value="KAK9732255.1"/>
    <property type="molecule type" value="Genomic_DNA"/>
</dbReference>
<feature type="domain" description="WD repeat-containing protein 54 beta-propeller" evidence="3">
    <location>
        <begin position="2"/>
        <end position="312"/>
    </location>
</feature>
<keyword evidence="5" id="KW-1185">Reference proteome</keyword>
<feature type="compositionally biased region" description="Basic and acidic residues" evidence="2">
    <location>
        <begin position="329"/>
        <end position="343"/>
    </location>
</feature>
<dbReference type="Gene3D" id="2.130.10.10">
    <property type="entry name" value="YVTN repeat-like/Quinoprotein amine dehydrogenase"/>
    <property type="match status" value="1"/>
</dbReference>
<name>A0AAW1LEB0_POPJA</name>
<evidence type="ECO:0000313" key="4">
    <source>
        <dbReference type="EMBL" id="KAK9732255.1"/>
    </source>
</evidence>
<sequence length="352" mass="39485">MYKLDKTVGLVTVATPLDQNLALLDVDEHLSAESLAVIHEGFVNVIPILNTARRSKYVPLSQGCDRGKGSIKQVKWVKLQGETIFVVLSDSGLQVYDAEISDIKFYHACRETGDENSYTIGVCVVKNDTLCIGTHLGTVWMLRGNESNTNFVVTGRFYAHDEAVTLMDGFEEYMVTSSDIMTYMWLYKGNSFEIVRKLNVSGLFSKPTALKIMNCLTFIGYESGEFCIFDFFDEEYFARTIGHKLKITAIDFSALTGYILTASQDSFVKIWKFEQDASEAKILHSIYNDDGPICGGAFLNYTCTEFCTVIADSVNVKFYLKWDTDDEPNEPKAKDVNEAKEEGMPLGKEILV</sequence>
<dbReference type="AlphaFoldDB" id="A0AAW1LEB0"/>
<dbReference type="InterPro" id="IPR036322">
    <property type="entry name" value="WD40_repeat_dom_sf"/>
</dbReference>
<dbReference type="InterPro" id="IPR015943">
    <property type="entry name" value="WD40/YVTN_repeat-like_dom_sf"/>
</dbReference>
<organism evidence="4 5">
    <name type="scientific">Popillia japonica</name>
    <name type="common">Japanese beetle</name>
    <dbReference type="NCBI Taxonomy" id="7064"/>
    <lineage>
        <taxon>Eukaryota</taxon>
        <taxon>Metazoa</taxon>
        <taxon>Ecdysozoa</taxon>
        <taxon>Arthropoda</taxon>
        <taxon>Hexapoda</taxon>
        <taxon>Insecta</taxon>
        <taxon>Pterygota</taxon>
        <taxon>Neoptera</taxon>
        <taxon>Endopterygota</taxon>
        <taxon>Coleoptera</taxon>
        <taxon>Polyphaga</taxon>
        <taxon>Scarabaeiformia</taxon>
        <taxon>Scarabaeidae</taxon>
        <taxon>Rutelinae</taxon>
        <taxon>Popillia</taxon>
    </lineage>
</organism>
<dbReference type="PROSITE" id="PS50294">
    <property type="entry name" value="WD_REPEATS_REGION"/>
    <property type="match status" value="1"/>
</dbReference>
<accession>A0AAW1LEB0</accession>
<reference evidence="4 5" key="1">
    <citation type="journal article" date="2024" name="BMC Genomics">
        <title>De novo assembly and annotation of Popillia japonica's genome with initial clues to its potential as an invasive pest.</title>
        <authorList>
            <person name="Cucini C."/>
            <person name="Boschi S."/>
            <person name="Funari R."/>
            <person name="Cardaioli E."/>
            <person name="Iannotti N."/>
            <person name="Marturano G."/>
            <person name="Paoli F."/>
            <person name="Bruttini M."/>
            <person name="Carapelli A."/>
            <person name="Frati F."/>
            <person name="Nardi F."/>
        </authorList>
    </citation>
    <scope>NUCLEOTIDE SEQUENCE [LARGE SCALE GENOMIC DNA]</scope>
    <source>
        <strain evidence="4">DMR45628</strain>
    </source>
</reference>
<evidence type="ECO:0000259" key="3">
    <source>
        <dbReference type="Pfam" id="PF21031"/>
    </source>
</evidence>
<dbReference type="PROSITE" id="PS50082">
    <property type="entry name" value="WD_REPEATS_2"/>
    <property type="match status" value="1"/>
</dbReference>
<comment type="caution">
    <text evidence="4">The sequence shown here is derived from an EMBL/GenBank/DDBJ whole genome shotgun (WGS) entry which is preliminary data.</text>
</comment>
<dbReference type="Pfam" id="PF21031">
    <property type="entry name" value="WDR54"/>
    <property type="match status" value="1"/>
</dbReference>
<dbReference type="InterPro" id="IPR049546">
    <property type="entry name" value="WDR54_beta_prop"/>
</dbReference>